<evidence type="ECO:0000256" key="4">
    <source>
        <dbReference type="ARBA" id="ARBA00022553"/>
    </source>
</evidence>
<dbReference type="PROSITE" id="PS50109">
    <property type="entry name" value="HIS_KIN"/>
    <property type="match status" value="1"/>
</dbReference>
<dbReference type="PROSITE" id="PS50885">
    <property type="entry name" value="HAMP"/>
    <property type="match status" value="1"/>
</dbReference>
<dbReference type="PANTHER" id="PTHR45436">
    <property type="entry name" value="SENSOR HISTIDINE KINASE YKOH"/>
    <property type="match status" value="1"/>
</dbReference>
<evidence type="ECO:0000256" key="2">
    <source>
        <dbReference type="ARBA" id="ARBA00004370"/>
    </source>
</evidence>
<protein>
    <recommendedName>
        <fullName evidence="3">histidine kinase</fullName>
        <ecNumber evidence="3">2.7.13.3</ecNumber>
    </recommendedName>
</protein>
<keyword evidence="8 11" id="KW-1133">Transmembrane helix</keyword>
<evidence type="ECO:0000313" key="14">
    <source>
        <dbReference type="EMBL" id="RIY40349.1"/>
    </source>
</evidence>
<dbReference type="EC" id="2.7.13.3" evidence="3"/>
<dbReference type="SMART" id="SM00387">
    <property type="entry name" value="HATPase_c"/>
    <property type="match status" value="1"/>
</dbReference>
<gene>
    <name evidence="14" type="ORF">CJP73_10805</name>
</gene>
<evidence type="ECO:0000256" key="11">
    <source>
        <dbReference type="SAM" id="Phobius"/>
    </source>
</evidence>
<evidence type="ECO:0000256" key="9">
    <source>
        <dbReference type="ARBA" id="ARBA00023012"/>
    </source>
</evidence>
<dbReference type="InterPro" id="IPR004358">
    <property type="entry name" value="Sig_transdc_His_kin-like_C"/>
</dbReference>
<dbReference type="RefSeq" id="WP_119516430.1">
    <property type="nucleotide sequence ID" value="NZ_NQYH01000009.1"/>
</dbReference>
<comment type="catalytic activity">
    <reaction evidence="1">
        <text>ATP + protein L-histidine = ADP + protein N-phospho-L-histidine.</text>
        <dbReference type="EC" id="2.7.13.3"/>
    </reaction>
</comment>
<dbReference type="InterPro" id="IPR036890">
    <property type="entry name" value="HATPase_C_sf"/>
</dbReference>
<dbReference type="InterPro" id="IPR050428">
    <property type="entry name" value="TCS_sensor_his_kinase"/>
</dbReference>
<dbReference type="Gene3D" id="1.10.287.130">
    <property type="match status" value="1"/>
</dbReference>
<evidence type="ECO:0000259" key="13">
    <source>
        <dbReference type="PROSITE" id="PS50885"/>
    </source>
</evidence>
<dbReference type="InterPro" id="IPR003661">
    <property type="entry name" value="HisK_dim/P_dom"/>
</dbReference>
<feature type="transmembrane region" description="Helical" evidence="11">
    <location>
        <begin position="155"/>
        <end position="173"/>
    </location>
</feature>
<evidence type="ECO:0000256" key="10">
    <source>
        <dbReference type="ARBA" id="ARBA00023136"/>
    </source>
</evidence>
<name>A0A3A1YSX1_9BURK</name>
<keyword evidence="7" id="KW-0418">Kinase</keyword>
<evidence type="ECO:0000256" key="7">
    <source>
        <dbReference type="ARBA" id="ARBA00022777"/>
    </source>
</evidence>
<dbReference type="InterPro" id="IPR036097">
    <property type="entry name" value="HisK_dim/P_sf"/>
</dbReference>
<dbReference type="Gene3D" id="3.30.565.10">
    <property type="entry name" value="Histidine kinase-like ATPase, C-terminal domain"/>
    <property type="match status" value="1"/>
</dbReference>
<proteinExistence type="predicted"/>
<sequence>MCNRSLRCRVIISLLVVLMLGFGTLAFNFYDTRDQLRRSIMLIQAHEIGSKLNSHSDFSQLPTHYAGGELSYTLYSADGKLLWYSANLDRPSRLHRGTLQNEIQLIRTTVRSGRGYVINAPVTLTDGAILMVTKEDKLERELIGNLLYQRTVRSMLLLIPFCLLAVGLLYLLMRWTLHPIQKAAELAEGIGPHDPNRRIPLNKLPDEVLPLARVANAGLDRLAQAYAYEQHIVGDAAHALRTPLAVLGLRLRQCSDQQTPNWPAINREFEQVHKLANQLLSLAHQDRIHASGQSDSDQTDLARIVREAASTMLPLFEMYGRNIELHLIDDVIVQGNPDLLREAIRNVLENALYHGAGLVTITQTNDTNTSAVLRIADEGSGVPPESQEAMFVRFRKGRENSAGSGLGLAIVRRTLRNAGGNIRFTCTQPCTLEMQFRIVT</sequence>
<dbReference type="AlphaFoldDB" id="A0A3A1YSX1"/>
<evidence type="ECO:0000256" key="1">
    <source>
        <dbReference type="ARBA" id="ARBA00000085"/>
    </source>
</evidence>
<dbReference type="GO" id="GO:0000155">
    <property type="term" value="F:phosphorelay sensor kinase activity"/>
    <property type="evidence" value="ECO:0007669"/>
    <property type="project" value="InterPro"/>
</dbReference>
<keyword evidence="5" id="KW-0808">Transferase</keyword>
<feature type="domain" description="Histidine kinase" evidence="12">
    <location>
        <begin position="235"/>
        <end position="440"/>
    </location>
</feature>
<dbReference type="GO" id="GO:0005886">
    <property type="term" value="C:plasma membrane"/>
    <property type="evidence" value="ECO:0007669"/>
    <property type="project" value="TreeGrafter"/>
</dbReference>
<accession>A0A3A1YSX1</accession>
<organism evidence="14 15">
    <name type="scientific">Neopusillimonas maritima</name>
    <dbReference type="NCBI Taxonomy" id="2026239"/>
    <lineage>
        <taxon>Bacteria</taxon>
        <taxon>Pseudomonadati</taxon>
        <taxon>Pseudomonadota</taxon>
        <taxon>Betaproteobacteria</taxon>
        <taxon>Burkholderiales</taxon>
        <taxon>Alcaligenaceae</taxon>
        <taxon>Neopusillimonas</taxon>
    </lineage>
</organism>
<evidence type="ECO:0000256" key="6">
    <source>
        <dbReference type="ARBA" id="ARBA00022692"/>
    </source>
</evidence>
<reference evidence="14 15" key="1">
    <citation type="submission" date="2017-08" db="EMBL/GenBank/DDBJ databases">
        <title>Pusillimonas indicus sp. nov., a member of the family Alcaligenaceae isolated from surface seawater.</title>
        <authorList>
            <person name="Li J."/>
        </authorList>
    </citation>
    <scope>NUCLEOTIDE SEQUENCE [LARGE SCALE GENOMIC DNA]</scope>
    <source>
        <strain evidence="14 15">L52-1-41</strain>
    </source>
</reference>
<dbReference type="OrthoDB" id="9121563at2"/>
<dbReference type="PANTHER" id="PTHR45436:SF5">
    <property type="entry name" value="SENSOR HISTIDINE KINASE TRCS"/>
    <property type="match status" value="1"/>
</dbReference>
<dbReference type="SUPFAM" id="SSF47384">
    <property type="entry name" value="Homodimeric domain of signal transducing histidine kinase"/>
    <property type="match status" value="1"/>
</dbReference>
<feature type="domain" description="HAMP" evidence="13">
    <location>
        <begin position="174"/>
        <end position="227"/>
    </location>
</feature>
<dbReference type="InterPro" id="IPR003660">
    <property type="entry name" value="HAMP_dom"/>
</dbReference>
<keyword evidence="10 11" id="KW-0472">Membrane</keyword>
<keyword evidence="9" id="KW-0902">Two-component regulatory system</keyword>
<evidence type="ECO:0000256" key="3">
    <source>
        <dbReference type="ARBA" id="ARBA00012438"/>
    </source>
</evidence>
<dbReference type="PRINTS" id="PR00344">
    <property type="entry name" value="BCTRLSENSOR"/>
</dbReference>
<keyword evidence="4" id="KW-0597">Phosphoprotein</keyword>
<evidence type="ECO:0000313" key="15">
    <source>
        <dbReference type="Proteomes" id="UP000266206"/>
    </source>
</evidence>
<dbReference type="EMBL" id="NQYH01000009">
    <property type="protein sequence ID" value="RIY40349.1"/>
    <property type="molecule type" value="Genomic_DNA"/>
</dbReference>
<keyword evidence="6 11" id="KW-0812">Transmembrane</keyword>
<dbReference type="InterPro" id="IPR005467">
    <property type="entry name" value="His_kinase_dom"/>
</dbReference>
<comment type="subcellular location">
    <subcellularLocation>
        <location evidence="2">Membrane</location>
    </subcellularLocation>
</comment>
<dbReference type="Pfam" id="PF02518">
    <property type="entry name" value="HATPase_c"/>
    <property type="match status" value="1"/>
</dbReference>
<dbReference type="CDD" id="cd00082">
    <property type="entry name" value="HisKA"/>
    <property type="match status" value="1"/>
</dbReference>
<evidence type="ECO:0000256" key="5">
    <source>
        <dbReference type="ARBA" id="ARBA00022679"/>
    </source>
</evidence>
<dbReference type="SUPFAM" id="SSF55874">
    <property type="entry name" value="ATPase domain of HSP90 chaperone/DNA topoisomerase II/histidine kinase"/>
    <property type="match status" value="1"/>
</dbReference>
<comment type="caution">
    <text evidence="14">The sequence shown here is derived from an EMBL/GenBank/DDBJ whole genome shotgun (WGS) entry which is preliminary data.</text>
</comment>
<dbReference type="InterPro" id="IPR003594">
    <property type="entry name" value="HATPase_dom"/>
</dbReference>
<evidence type="ECO:0000259" key="12">
    <source>
        <dbReference type="PROSITE" id="PS50109"/>
    </source>
</evidence>
<evidence type="ECO:0000256" key="8">
    <source>
        <dbReference type="ARBA" id="ARBA00022989"/>
    </source>
</evidence>
<dbReference type="Proteomes" id="UP000266206">
    <property type="component" value="Unassembled WGS sequence"/>
</dbReference>